<reference evidence="3" key="1">
    <citation type="submission" date="2016-10" db="EMBL/GenBank/DDBJ databases">
        <authorList>
            <person name="Varghese N."/>
            <person name="Submissions S."/>
        </authorList>
    </citation>
    <scope>NUCLEOTIDE SEQUENCE [LARGE SCALE GENOMIC DNA]</scope>
    <source>
        <strain evidence="3">DSM 25811 / CCM 8410 / LMG 26954 / E90</strain>
    </source>
</reference>
<accession>A0A1G6JM64</accession>
<evidence type="ECO:0000313" key="2">
    <source>
        <dbReference type="EMBL" id="SDC19803.1"/>
    </source>
</evidence>
<proteinExistence type="predicted"/>
<dbReference type="InterPro" id="IPR025442">
    <property type="entry name" value="DUF4185"/>
</dbReference>
<sequence length="537" mass="61256">MRLFWIFIFICLYSCIPVREQQRFFAAAAVEPVGTDTQSDGDLWPAAWSDDDQLYAANGDGKGFDLNGEWDDIVVNRVSGMIADNSLSGVRLASGNQVADLFLDTAQYNRKPTGMISVKGILYLAVQHLNKKGKRTFNEVPVASIYASADKGRTWKGPDQPMFIDYVFTTIMFLDYGKDNRDNVFDHYVYAYGLDSNWRDSYNDIVPDPQRLYLARVPADKILDRSAWEFFSGTRGRYVQWSPDISDKKPVLEDLRRRYPANSGQPGLSKDFSVISQGSVVYNKPLQRYIYTSWTEFTFEFYEAPSPWGPWKLFFSYDFGPYPWTEKQYGGYAVVAPSKFISEDGQMMGLVSSTFSGGVKHYNFAYRKLWLVPYVKNLKTRADRSDSNIAANRPPDIVTPLLGGSLRRGHLSFLNDAGLEQEAGLNRLLPEKGQEYYWGYSFSRPYCMNELVYYSGTADTAVKATTDGVRVQVRKNFRWKNVKTKIKRISYQNEHSSSRNKYIITFKRISGDGIRIVGKPGKSSLLATIRELAVFNR</sequence>
<dbReference type="OrthoDB" id="3795970at2"/>
<organism evidence="2 3">
    <name type="scientific">Niabella drilacis (strain DSM 25811 / CCM 8410 / CCUG 62505 / LMG 26954 / E90)</name>
    <dbReference type="NCBI Taxonomy" id="1285928"/>
    <lineage>
        <taxon>Bacteria</taxon>
        <taxon>Pseudomonadati</taxon>
        <taxon>Bacteroidota</taxon>
        <taxon>Chitinophagia</taxon>
        <taxon>Chitinophagales</taxon>
        <taxon>Chitinophagaceae</taxon>
        <taxon>Niabella</taxon>
    </lineage>
</organism>
<dbReference type="EMBL" id="FMZO01000001">
    <property type="protein sequence ID" value="SDC19803.1"/>
    <property type="molecule type" value="Genomic_DNA"/>
</dbReference>
<dbReference type="AlphaFoldDB" id="A0A1G6JM64"/>
<evidence type="ECO:0000259" key="1">
    <source>
        <dbReference type="Pfam" id="PF13810"/>
    </source>
</evidence>
<dbReference type="Proteomes" id="UP000198757">
    <property type="component" value="Unassembled WGS sequence"/>
</dbReference>
<name>A0A1G6JM64_NIADE</name>
<evidence type="ECO:0000313" key="3">
    <source>
        <dbReference type="Proteomes" id="UP000198757"/>
    </source>
</evidence>
<dbReference type="STRING" id="1285928.SAMN04487894_101578"/>
<dbReference type="Pfam" id="PF13810">
    <property type="entry name" value="DUF4185"/>
    <property type="match status" value="1"/>
</dbReference>
<feature type="domain" description="DUF4185" evidence="1">
    <location>
        <begin position="48"/>
        <end position="363"/>
    </location>
</feature>
<keyword evidence="3" id="KW-1185">Reference proteome</keyword>
<gene>
    <name evidence="2" type="ORF">SAMN04487894_101578</name>
</gene>
<protein>
    <recommendedName>
        <fullName evidence="1">DUF4185 domain-containing protein</fullName>
    </recommendedName>
</protein>